<dbReference type="Pfam" id="PF00512">
    <property type="entry name" value="HisKA"/>
    <property type="match status" value="1"/>
</dbReference>
<keyword evidence="3 4" id="KW-0597">Phosphoprotein</keyword>
<dbReference type="Gene3D" id="1.10.287.130">
    <property type="match status" value="1"/>
</dbReference>
<organism evidence="9 10">
    <name type="scientific">Sphingomonas parva</name>
    <dbReference type="NCBI Taxonomy" id="2555898"/>
    <lineage>
        <taxon>Bacteria</taxon>
        <taxon>Pseudomonadati</taxon>
        <taxon>Pseudomonadota</taxon>
        <taxon>Alphaproteobacteria</taxon>
        <taxon>Sphingomonadales</taxon>
        <taxon>Sphingomonadaceae</taxon>
        <taxon>Sphingomonas</taxon>
    </lineage>
</organism>
<evidence type="ECO:0000313" key="9">
    <source>
        <dbReference type="EMBL" id="TFI58641.1"/>
    </source>
</evidence>
<dbReference type="InterPro" id="IPR000014">
    <property type="entry name" value="PAS"/>
</dbReference>
<dbReference type="SUPFAM" id="SSF52172">
    <property type="entry name" value="CheY-like"/>
    <property type="match status" value="1"/>
</dbReference>
<dbReference type="Gene3D" id="3.30.450.20">
    <property type="entry name" value="PAS domain"/>
    <property type="match status" value="1"/>
</dbReference>
<dbReference type="PROSITE" id="PS50109">
    <property type="entry name" value="HIS_KIN"/>
    <property type="match status" value="1"/>
</dbReference>
<dbReference type="SMART" id="SM00388">
    <property type="entry name" value="HisKA"/>
    <property type="match status" value="1"/>
</dbReference>
<dbReference type="InterPro" id="IPR036097">
    <property type="entry name" value="HisK_dim/P_sf"/>
</dbReference>
<evidence type="ECO:0000256" key="3">
    <source>
        <dbReference type="ARBA" id="ARBA00022553"/>
    </source>
</evidence>
<dbReference type="InterPro" id="IPR003594">
    <property type="entry name" value="HATPase_dom"/>
</dbReference>
<feature type="domain" description="Response regulatory" evidence="6">
    <location>
        <begin position="354"/>
        <end position="465"/>
    </location>
</feature>
<dbReference type="PANTHER" id="PTHR43065:SF49">
    <property type="entry name" value="HISTIDINE KINASE"/>
    <property type="match status" value="1"/>
</dbReference>
<reference evidence="9 10" key="1">
    <citation type="submission" date="2019-03" db="EMBL/GenBank/DDBJ databases">
        <title>Genome sequence of Sphingomonas sp. 17J27-24.</title>
        <authorList>
            <person name="Kim M."/>
            <person name="Maeng S."/>
            <person name="Sathiyaraj S."/>
        </authorList>
    </citation>
    <scope>NUCLEOTIDE SEQUENCE [LARGE SCALE GENOMIC DNA]</scope>
    <source>
        <strain evidence="9 10">17J27-24</strain>
    </source>
</reference>
<dbReference type="InterPro" id="IPR000700">
    <property type="entry name" value="PAS-assoc_C"/>
</dbReference>
<dbReference type="EC" id="2.7.13.3" evidence="2"/>
<evidence type="ECO:0000256" key="2">
    <source>
        <dbReference type="ARBA" id="ARBA00012438"/>
    </source>
</evidence>
<dbReference type="SUPFAM" id="SSF47384">
    <property type="entry name" value="Homodimeric domain of signal transducing histidine kinase"/>
    <property type="match status" value="1"/>
</dbReference>
<keyword evidence="10" id="KW-1185">Reference proteome</keyword>
<dbReference type="SUPFAM" id="SSF55874">
    <property type="entry name" value="ATPase domain of HSP90 chaperone/DNA topoisomerase II/histidine kinase"/>
    <property type="match status" value="1"/>
</dbReference>
<accession>A0A4Y8ZRJ3</accession>
<dbReference type="SUPFAM" id="SSF55785">
    <property type="entry name" value="PYP-like sensor domain (PAS domain)"/>
    <property type="match status" value="1"/>
</dbReference>
<dbReference type="SMART" id="SM00448">
    <property type="entry name" value="REC"/>
    <property type="match status" value="1"/>
</dbReference>
<dbReference type="CDD" id="cd00130">
    <property type="entry name" value="PAS"/>
    <property type="match status" value="1"/>
</dbReference>
<feature type="domain" description="Histidine kinase" evidence="5">
    <location>
        <begin position="122"/>
        <end position="334"/>
    </location>
</feature>
<dbReference type="CDD" id="cd00156">
    <property type="entry name" value="REC"/>
    <property type="match status" value="1"/>
</dbReference>
<dbReference type="Pfam" id="PF02518">
    <property type="entry name" value="HATPase_c"/>
    <property type="match status" value="1"/>
</dbReference>
<dbReference type="InterPro" id="IPR003661">
    <property type="entry name" value="HisK_dim/P_dom"/>
</dbReference>
<dbReference type="InterPro" id="IPR005467">
    <property type="entry name" value="His_kinase_dom"/>
</dbReference>
<feature type="non-terminal residue" evidence="9">
    <location>
        <position position="1"/>
    </location>
</feature>
<protein>
    <recommendedName>
        <fullName evidence="2">histidine kinase</fullName>
        <ecNumber evidence="2">2.7.13.3</ecNumber>
    </recommendedName>
</protein>
<gene>
    <name evidence="9" type="ORF">E2493_08300</name>
</gene>
<evidence type="ECO:0000256" key="4">
    <source>
        <dbReference type="PROSITE-ProRule" id="PRU00169"/>
    </source>
</evidence>
<proteinExistence type="predicted"/>
<feature type="domain" description="PAS" evidence="7">
    <location>
        <begin position="1"/>
        <end position="48"/>
    </location>
</feature>
<dbReference type="PRINTS" id="PR00344">
    <property type="entry name" value="BCTRLSENSOR"/>
</dbReference>
<dbReference type="PROSITE" id="PS50113">
    <property type="entry name" value="PAC"/>
    <property type="match status" value="1"/>
</dbReference>
<evidence type="ECO:0000256" key="1">
    <source>
        <dbReference type="ARBA" id="ARBA00000085"/>
    </source>
</evidence>
<dbReference type="SMART" id="SM00387">
    <property type="entry name" value="HATPase_c"/>
    <property type="match status" value="1"/>
</dbReference>
<dbReference type="EMBL" id="SPDV01000013">
    <property type="protein sequence ID" value="TFI58641.1"/>
    <property type="molecule type" value="Genomic_DNA"/>
</dbReference>
<dbReference type="Gene3D" id="3.40.50.2300">
    <property type="match status" value="1"/>
</dbReference>
<evidence type="ECO:0000313" key="10">
    <source>
        <dbReference type="Proteomes" id="UP000298213"/>
    </source>
</evidence>
<sequence>TNWNSGAQAIKGYSADEIVGQHFSRFYTEEDRARGEPARALATALNEGKYEREAWRLRKDGTRFFANVLIDPIYDDAGRHIGFAKITRDVTERRRAQQEIEDTRAALVQSQKLQALGELTGGIAHDFNNLMTVIRGSADLLRRPDLSDEKRLRYLEAIAETADRAATLTSHLLAFGRRQALKPEVLDLNVRLDALGDVLSRTLGGGIQVRLDLAPSLWPVEADSAQLETALLNAAFNARDAMPEGGTITLSTTNRSDADGDWVAITIADTGTGMAPDVLARVFEPFFTTKPVGKGTGLGLSQIHGFAAQSGGRTDIASVPGEGTSITLLLPRSGKTAAPAKAEASEPGLDRSLAILLVEDNDHVREFAITLLEELGHRVVAADNGDAALALLGRNEVDLLFSDVVMPGMSGLELAAAARAQQPGLPVLLASGYSDEIVAGAGADFVFVNKPYNSQQLGSALHEALERAPLPV</sequence>
<evidence type="ECO:0000259" key="6">
    <source>
        <dbReference type="PROSITE" id="PS50110"/>
    </source>
</evidence>
<evidence type="ECO:0000259" key="8">
    <source>
        <dbReference type="PROSITE" id="PS50113"/>
    </source>
</evidence>
<dbReference type="Pfam" id="PF00072">
    <property type="entry name" value="Response_reg"/>
    <property type="match status" value="1"/>
</dbReference>
<feature type="modified residue" description="4-aspartylphosphate" evidence="4">
    <location>
        <position position="403"/>
    </location>
</feature>
<dbReference type="CDD" id="cd00082">
    <property type="entry name" value="HisKA"/>
    <property type="match status" value="1"/>
</dbReference>
<dbReference type="Proteomes" id="UP000298213">
    <property type="component" value="Unassembled WGS sequence"/>
</dbReference>
<comment type="catalytic activity">
    <reaction evidence="1">
        <text>ATP + protein L-histidine = ADP + protein N-phospho-L-histidine.</text>
        <dbReference type="EC" id="2.7.13.3"/>
    </reaction>
</comment>
<dbReference type="PROSITE" id="PS50112">
    <property type="entry name" value="PAS"/>
    <property type="match status" value="1"/>
</dbReference>
<dbReference type="InterPro" id="IPR011006">
    <property type="entry name" value="CheY-like_superfamily"/>
</dbReference>
<dbReference type="InterPro" id="IPR036890">
    <property type="entry name" value="HATPase_C_sf"/>
</dbReference>
<dbReference type="PANTHER" id="PTHR43065">
    <property type="entry name" value="SENSOR HISTIDINE KINASE"/>
    <property type="match status" value="1"/>
</dbReference>
<dbReference type="InterPro" id="IPR035965">
    <property type="entry name" value="PAS-like_dom_sf"/>
</dbReference>
<dbReference type="PROSITE" id="PS50110">
    <property type="entry name" value="RESPONSE_REGULATORY"/>
    <property type="match status" value="1"/>
</dbReference>
<dbReference type="GO" id="GO:0000155">
    <property type="term" value="F:phosphorelay sensor kinase activity"/>
    <property type="evidence" value="ECO:0007669"/>
    <property type="project" value="InterPro"/>
</dbReference>
<dbReference type="OrthoDB" id="9796100at2"/>
<dbReference type="NCBIfam" id="TIGR00229">
    <property type="entry name" value="sensory_box"/>
    <property type="match status" value="1"/>
</dbReference>
<dbReference type="Pfam" id="PF13426">
    <property type="entry name" value="PAS_9"/>
    <property type="match status" value="1"/>
</dbReference>
<dbReference type="Gene3D" id="3.30.565.10">
    <property type="entry name" value="Histidine kinase-like ATPase, C-terminal domain"/>
    <property type="match status" value="1"/>
</dbReference>
<dbReference type="InterPro" id="IPR004358">
    <property type="entry name" value="Sig_transdc_His_kin-like_C"/>
</dbReference>
<comment type="caution">
    <text evidence="9">The sequence shown here is derived from an EMBL/GenBank/DDBJ whole genome shotgun (WGS) entry which is preliminary data.</text>
</comment>
<name>A0A4Y8ZRJ3_9SPHN</name>
<feature type="domain" description="PAC" evidence="8">
    <location>
        <begin position="50"/>
        <end position="102"/>
    </location>
</feature>
<dbReference type="InterPro" id="IPR001789">
    <property type="entry name" value="Sig_transdc_resp-reg_receiver"/>
</dbReference>
<evidence type="ECO:0000259" key="7">
    <source>
        <dbReference type="PROSITE" id="PS50112"/>
    </source>
</evidence>
<evidence type="ECO:0000259" key="5">
    <source>
        <dbReference type="PROSITE" id="PS50109"/>
    </source>
</evidence>
<dbReference type="RefSeq" id="WP_135085625.1">
    <property type="nucleotide sequence ID" value="NZ_SPDV01000013.1"/>
</dbReference>
<dbReference type="AlphaFoldDB" id="A0A4Y8ZRJ3"/>